<gene>
    <name evidence="4" type="ORF">S01H4_31226</name>
</gene>
<protein>
    <recommendedName>
        <fullName evidence="3">DNA methylase N-4/N-6 domain-containing protein</fullName>
    </recommendedName>
</protein>
<name>X1B3A4_9ZZZZ</name>
<dbReference type="GO" id="GO:0008170">
    <property type="term" value="F:N-methyltransferase activity"/>
    <property type="evidence" value="ECO:0007669"/>
    <property type="project" value="InterPro"/>
</dbReference>
<evidence type="ECO:0000259" key="3">
    <source>
        <dbReference type="Pfam" id="PF01555"/>
    </source>
</evidence>
<dbReference type="GO" id="GO:0003677">
    <property type="term" value="F:DNA binding"/>
    <property type="evidence" value="ECO:0007669"/>
    <property type="project" value="InterPro"/>
</dbReference>
<dbReference type="PRINTS" id="PR00508">
    <property type="entry name" value="S21N4MTFRASE"/>
</dbReference>
<dbReference type="EMBL" id="BART01016199">
    <property type="protein sequence ID" value="GAG78718.1"/>
    <property type="molecule type" value="Genomic_DNA"/>
</dbReference>
<evidence type="ECO:0000256" key="2">
    <source>
        <dbReference type="ARBA" id="ARBA00022679"/>
    </source>
</evidence>
<accession>X1B3A4</accession>
<feature type="non-terminal residue" evidence="4">
    <location>
        <position position="1"/>
    </location>
</feature>
<dbReference type="GO" id="GO:0032259">
    <property type="term" value="P:methylation"/>
    <property type="evidence" value="ECO:0007669"/>
    <property type="project" value="UniProtKB-KW"/>
</dbReference>
<feature type="domain" description="DNA methylase N-4/N-6" evidence="3">
    <location>
        <begin position="30"/>
        <end position="138"/>
    </location>
</feature>
<dbReference type="SUPFAM" id="SSF53335">
    <property type="entry name" value="S-adenosyl-L-methionine-dependent methyltransferases"/>
    <property type="match status" value="1"/>
</dbReference>
<sequence length="149" mass="17277">TIKKTRKYSGLYKKQPTYNPIMEKIDKDKIRPQRSRSINTIIAINCKSSKGYDNTIKYPGSVLSFSSRNAECNYLNRLHPTQKPVTLFEYLIKIYTNEANIVLDNCMGSGTTAIACIKLDRHYIGFEINKEYYDIANKRLENLQLELIK</sequence>
<dbReference type="Pfam" id="PF01555">
    <property type="entry name" value="N6_N4_Mtase"/>
    <property type="match status" value="1"/>
</dbReference>
<dbReference type="InterPro" id="IPR001091">
    <property type="entry name" value="RM_Methyltransferase"/>
</dbReference>
<evidence type="ECO:0000313" key="4">
    <source>
        <dbReference type="EMBL" id="GAG78718.1"/>
    </source>
</evidence>
<dbReference type="InterPro" id="IPR029063">
    <property type="entry name" value="SAM-dependent_MTases_sf"/>
</dbReference>
<keyword evidence="1" id="KW-0489">Methyltransferase</keyword>
<reference evidence="4" key="1">
    <citation type="journal article" date="2014" name="Front. Microbiol.">
        <title>High frequency of phylogenetically diverse reductive dehalogenase-homologous genes in deep subseafloor sedimentary metagenomes.</title>
        <authorList>
            <person name="Kawai M."/>
            <person name="Futagami T."/>
            <person name="Toyoda A."/>
            <person name="Takaki Y."/>
            <person name="Nishi S."/>
            <person name="Hori S."/>
            <person name="Arai W."/>
            <person name="Tsubouchi T."/>
            <person name="Morono Y."/>
            <person name="Uchiyama I."/>
            <person name="Ito T."/>
            <person name="Fujiyama A."/>
            <person name="Inagaki F."/>
            <person name="Takami H."/>
        </authorList>
    </citation>
    <scope>NUCLEOTIDE SEQUENCE</scope>
    <source>
        <strain evidence="4">Expedition CK06-06</strain>
    </source>
</reference>
<dbReference type="AlphaFoldDB" id="X1B3A4"/>
<comment type="caution">
    <text evidence="4">The sequence shown here is derived from an EMBL/GenBank/DDBJ whole genome shotgun (WGS) entry which is preliminary data.</text>
</comment>
<keyword evidence="2" id="KW-0808">Transferase</keyword>
<organism evidence="4">
    <name type="scientific">marine sediment metagenome</name>
    <dbReference type="NCBI Taxonomy" id="412755"/>
    <lineage>
        <taxon>unclassified sequences</taxon>
        <taxon>metagenomes</taxon>
        <taxon>ecological metagenomes</taxon>
    </lineage>
</organism>
<proteinExistence type="predicted"/>
<dbReference type="Gene3D" id="3.40.50.150">
    <property type="entry name" value="Vaccinia Virus protein VP39"/>
    <property type="match status" value="1"/>
</dbReference>
<dbReference type="InterPro" id="IPR002941">
    <property type="entry name" value="DNA_methylase_N4/N6"/>
</dbReference>
<evidence type="ECO:0000256" key="1">
    <source>
        <dbReference type="ARBA" id="ARBA00022603"/>
    </source>
</evidence>